<organism evidence="2 3">
    <name type="scientific">Rat cytomegalovirus ALL-03</name>
    <dbReference type="NCBI Taxonomy" id="1640278"/>
    <lineage>
        <taxon>Viruses</taxon>
        <taxon>Duplodnaviria</taxon>
        <taxon>Heunggongvirae</taxon>
        <taxon>Peploviricota</taxon>
        <taxon>Herviviricetes</taxon>
        <taxon>Herpesvirales</taxon>
        <taxon>Orthoherpesviridae</taxon>
        <taxon>Betaherpesvirinae</taxon>
        <taxon>Muromegalovirus</taxon>
        <taxon>Muromegalovirus muridbeta8</taxon>
        <taxon>Rat cytomegalovirus (isolate England)</taxon>
    </lineage>
</organism>
<evidence type="ECO:0000313" key="3">
    <source>
        <dbReference type="Proteomes" id="UP000105122"/>
    </source>
</evidence>
<evidence type="ECO:0000313" key="2">
    <source>
        <dbReference type="EMBL" id="AKE44259.1"/>
    </source>
</evidence>
<feature type="transmembrane region" description="Helical" evidence="1">
    <location>
        <begin position="200"/>
        <end position="223"/>
    </location>
</feature>
<protein>
    <submittedName>
        <fullName evidence="2">A90</fullName>
    </submittedName>
</protein>
<dbReference type="Proteomes" id="UP000105122">
    <property type="component" value="Segment"/>
</dbReference>
<sequence length="268" mass="30228">MTFIFDLLLVCLAATHYTSASFYPNQTREDPQNTTSTTSNVYVLNVTIIASNSTKSGVINETTFVYLTHYGDNGENFGLAAMEVHETFKPVLEIWFKNNSGYRFNVVHFGMWCNETYTYIRMNSPPRVHAFSISLKNMSEPLMVHILSSRLCIRKVEEIITKKIPGAIKYLLTTVCRAFIRKGITREKILTVKSDKNTTVVINMLVILLLCIALTISICIYALMHTRIATTRSISRKSDPICTQSMIDTHHPNNAKTSSTCVCTCDAE</sequence>
<proteinExistence type="predicted"/>
<keyword evidence="1" id="KW-1133">Transmembrane helix</keyword>
<dbReference type="EMBL" id="KP967684">
    <property type="protein sequence ID" value="AKE44259.1"/>
    <property type="molecule type" value="Genomic_DNA"/>
</dbReference>
<evidence type="ECO:0000256" key="1">
    <source>
        <dbReference type="SAM" id="Phobius"/>
    </source>
</evidence>
<gene>
    <name evidence="2" type="primary">a90</name>
</gene>
<keyword evidence="1" id="KW-0472">Membrane</keyword>
<name>A0A0F6R6N2_RCMVE</name>
<accession>A0A0F6R6N2</accession>
<reference evidence="2 3" key="1">
    <citation type="journal article" date="2015" name="Genome Announc.">
        <title>Complete Genome Sequence of Rat Cytomegalovirus Strain ALL-03 (Malaysian Strain).</title>
        <authorList>
            <person name="Balakrishnan K.N."/>
            <person name="Abdullah A.A."/>
            <person name="Camalxaman S.N."/>
            <person name="Quah Y.W."/>
            <person name="Abba Y."/>
            <person name="Hani H."/>
            <person name="Loh H.S."/>
            <person name="Kamal F.M."/>
            <person name="Zeenathul N.A."/>
            <person name="Aini I."/>
            <person name="Omar A.R."/>
            <person name="Noordin M.M."/>
            <person name="Mohd Azmi M.L."/>
        </authorList>
    </citation>
    <scope>NUCLEOTIDE SEQUENCE [LARGE SCALE GENOMIC DNA]</scope>
    <source>
        <strain evidence="2">ALL-03</strain>
    </source>
</reference>
<keyword evidence="1" id="KW-0812">Transmembrane</keyword>